<comment type="caution">
    <text evidence="1">The sequence shown here is derived from an EMBL/GenBank/DDBJ whole genome shotgun (WGS) entry which is preliminary data.</text>
</comment>
<dbReference type="EMBL" id="CAFZ01000069">
    <property type="protein sequence ID" value="CCA69993.1"/>
    <property type="molecule type" value="Genomic_DNA"/>
</dbReference>
<keyword evidence="2" id="KW-1185">Reference proteome</keyword>
<evidence type="ECO:0000313" key="2">
    <source>
        <dbReference type="Proteomes" id="UP000007148"/>
    </source>
</evidence>
<name>G4TF97_SERID</name>
<dbReference type="InParanoid" id="G4TF97"/>
<proteinExistence type="predicted"/>
<evidence type="ECO:0000313" key="1">
    <source>
        <dbReference type="EMBL" id="CCA69993.1"/>
    </source>
</evidence>
<gene>
    <name evidence="1" type="ORF">PIIN_03933</name>
</gene>
<reference evidence="1 2" key="1">
    <citation type="journal article" date="2011" name="PLoS Pathog.">
        <title>Endophytic Life Strategies Decoded by Genome and Transcriptome Analyses of the Mutualistic Root Symbiont Piriformospora indica.</title>
        <authorList>
            <person name="Zuccaro A."/>
            <person name="Lahrmann U."/>
            <person name="Guldener U."/>
            <person name="Langen G."/>
            <person name="Pfiffi S."/>
            <person name="Biedenkopf D."/>
            <person name="Wong P."/>
            <person name="Samans B."/>
            <person name="Grimm C."/>
            <person name="Basiewicz M."/>
            <person name="Murat C."/>
            <person name="Martin F."/>
            <person name="Kogel K.H."/>
        </authorList>
    </citation>
    <scope>NUCLEOTIDE SEQUENCE [LARGE SCALE GENOMIC DNA]</scope>
    <source>
        <strain evidence="1 2">DSM 11827</strain>
    </source>
</reference>
<dbReference type="AlphaFoldDB" id="G4TF97"/>
<dbReference type="HOGENOM" id="CLU_2414118_0_0_1"/>
<protein>
    <submittedName>
        <fullName evidence="1">Uncharacterized protein</fullName>
    </submittedName>
</protein>
<organism evidence="1 2">
    <name type="scientific">Serendipita indica (strain DSM 11827)</name>
    <name type="common">Root endophyte fungus</name>
    <name type="synonym">Piriformospora indica</name>
    <dbReference type="NCBI Taxonomy" id="1109443"/>
    <lineage>
        <taxon>Eukaryota</taxon>
        <taxon>Fungi</taxon>
        <taxon>Dikarya</taxon>
        <taxon>Basidiomycota</taxon>
        <taxon>Agaricomycotina</taxon>
        <taxon>Agaricomycetes</taxon>
        <taxon>Sebacinales</taxon>
        <taxon>Serendipitaceae</taxon>
        <taxon>Serendipita</taxon>
    </lineage>
</organism>
<accession>G4TF97</accession>
<dbReference type="Proteomes" id="UP000007148">
    <property type="component" value="Unassembled WGS sequence"/>
</dbReference>
<sequence>MLYARLYTTSLTPVCTILTEHRKHGHLRVPAVSNQPTLDLGLADARIAVENRAITNPFSARLKQRILFCMKAQAFVQRFPTLRLTVTSRAAT</sequence>